<proteinExistence type="predicted"/>
<keyword evidence="3" id="KW-1185">Reference proteome</keyword>
<accession>A0A1W2AB48</accession>
<keyword evidence="1" id="KW-1133">Transmembrane helix</keyword>
<reference evidence="2 3" key="1">
    <citation type="submission" date="2017-04" db="EMBL/GenBank/DDBJ databases">
        <authorList>
            <person name="Afonso C.L."/>
            <person name="Miller P.J."/>
            <person name="Scott M.A."/>
            <person name="Spackman E."/>
            <person name="Goraichik I."/>
            <person name="Dimitrov K.M."/>
            <person name="Suarez D.L."/>
            <person name="Swayne D.E."/>
        </authorList>
    </citation>
    <scope>NUCLEOTIDE SEQUENCE [LARGE SCALE GENOMIC DNA]</scope>
    <source>
        <strain evidence="2 3">DSM 43828</strain>
    </source>
</reference>
<sequence>MRLRYGIAIVAALAVGLVAGLLIAPRETDKLEENLRLYAVAEQARSAILASPSATSTLQAWCRDHRLAPDPKIVAQNEAGANAPLTDAQRTDLQLGADDQVRYRRVRLTCGDRLLSEAENWYVPSRLTPEMNEQLDRTTTPFGTVVQSLTPSRTTLRTAFDWQLLPGDWAREDISTLRENAPDATFDANRTVFSIEAVVRRASDRLPISLVRENYKQGLFAWLN</sequence>
<dbReference type="AlphaFoldDB" id="A0A1W2AB48"/>
<dbReference type="RefSeq" id="WP_143446070.1">
    <property type="nucleotide sequence ID" value="NZ_FWXV01000001.1"/>
</dbReference>
<protein>
    <submittedName>
        <fullName evidence="2">Uncharacterized protein</fullName>
    </submittedName>
</protein>
<evidence type="ECO:0000313" key="3">
    <source>
        <dbReference type="Proteomes" id="UP000192674"/>
    </source>
</evidence>
<dbReference type="OrthoDB" id="7862147at2"/>
<keyword evidence="1" id="KW-0812">Transmembrane</keyword>
<name>A0A1W2AB48_KIBAR</name>
<keyword evidence="1" id="KW-0472">Membrane</keyword>
<evidence type="ECO:0000256" key="1">
    <source>
        <dbReference type="SAM" id="Phobius"/>
    </source>
</evidence>
<feature type="transmembrane region" description="Helical" evidence="1">
    <location>
        <begin position="6"/>
        <end position="24"/>
    </location>
</feature>
<gene>
    <name evidence="2" type="ORF">SAMN05661093_00647</name>
</gene>
<organism evidence="2 3">
    <name type="scientific">Kibdelosporangium aridum</name>
    <dbReference type="NCBI Taxonomy" id="2030"/>
    <lineage>
        <taxon>Bacteria</taxon>
        <taxon>Bacillati</taxon>
        <taxon>Actinomycetota</taxon>
        <taxon>Actinomycetes</taxon>
        <taxon>Pseudonocardiales</taxon>
        <taxon>Pseudonocardiaceae</taxon>
        <taxon>Kibdelosporangium</taxon>
    </lineage>
</organism>
<dbReference type="Proteomes" id="UP000192674">
    <property type="component" value="Unassembled WGS sequence"/>
</dbReference>
<dbReference type="InterPro" id="IPR028978">
    <property type="entry name" value="Chorismate_lyase_/UTRA_dom_sf"/>
</dbReference>
<evidence type="ECO:0000313" key="2">
    <source>
        <dbReference type="EMBL" id="SMC57897.1"/>
    </source>
</evidence>
<dbReference type="SUPFAM" id="SSF64288">
    <property type="entry name" value="Chorismate lyase-like"/>
    <property type="match status" value="1"/>
</dbReference>
<dbReference type="Gene3D" id="3.40.1410.10">
    <property type="entry name" value="Chorismate lyase-like"/>
    <property type="match status" value="1"/>
</dbReference>
<dbReference type="EMBL" id="FWXV01000001">
    <property type="protein sequence ID" value="SMC57897.1"/>
    <property type="molecule type" value="Genomic_DNA"/>
</dbReference>